<dbReference type="EMBL" id="BAABJQ010000007">
    <property type="protein sequence ID" value="GAA5185140.1"/>
    <property type="molecule type" value="Genomic_DNA"/>
</dbReference>
<accession>A0ABP9RT22</accession>
<protein>
    <recommendedName>
        <fullName evidence="3">SUKH-3 immunity protein</fullName>
    </recommendedName>
</protein>
<evidence type="ECO:0000313" key="1">
    <source>
        <dbReference type="EMBL" id="GAA5185140.1"/>
    </source>
</evidence>
<reference evidence="2" key="1">
    <citation type="journal article" date="2019" name="Int. J. Syst. Evol. Microbiol.">
        <title>The Global Catalogue of Microorganisms (GCM) 10K type strain sequencing project: providing services to taxonomists for standard genome sequencing and annotation.</title>
        <authorList>
            <consortium name="The Broad Institute Genomics Platform"/>
            <consortium name="The Broad Institute Genome Sequencing Center for Infectious Disease"/>
            <person name="Wu L."/>
            <person name="Ma J."/>
        </authorList>
    </citation>
    <scope>NUCLEOTIDE SEQUENCE [LARGE SCALE GENOMIC DNA]</scope>
    <source>
        <strain evidence="2">JCM 18304</strain>
    </source>
</reference>
<dbReference type="Pfam" id="PF14433">
    <property type="entry name" value="SUKH-3"/>
    <property type="match status" value="1"/>
</dbReference>
<keyword evidence="2" id="KW-1185">Reference proteome</keyword>
<dbReference type="RefSeq" id="WP_345629683.1">
    <property type="nucleotide sequence ID" value="NZ_BAABJQ010000007.1"/>
</dbReference>
<evidence type="ECO:0008006" key="3">
    <source>
        <dbReference type="Google" id="ProtNLM"/>
    </source>
</evidence>
<gene>
    <name evidence="1" type="ORF">GCM10023322_28210</name>
</gene>
<name>A0ABP9RT22_9ACTN</name>
<dbReference type="InterPro" id="IPR025850">
    <property type="entry name" value="SUKH-3"/>
</dbReference>
<proteinExistence type="predicted"/>
<evidence type="ECO:0000313" key="2">
    <source>
        <dbReference type="Proteomes" id="UP001501570"/>
    </source>
</evidence>
<organism evidence="1 2">
    <name type="scientific">Rugosimonospora acidiphila</name>
    <dbReference type="NCBI Taxonomy" id="556531"/>
    <lineage>
        <taxon>Bacteria</taxon>
        <taxon>Bacillati</taxon>
        <taxon>Actinomycetota</taxon>
        <taxon>Actinomycetes</taxon>
        <taxon>Micromonosporales</taxon>
        <taxon>Micromonosporaceae</taxon>
        <taxon>Rugosimonospora</taxon>
    </lineage>
</organism>
<dbReference type="Proteomes" id="UP001501570">
    <property type="component" value="Unassembled WGS sequence"/>
</dbReference>
<comment type="caution">
    <text evidence="1">The sequence shown here is derived from an EMBL/GenBank/DDBJ whole genome shotgun (WGS) entry which is preliminary data.</text>
</comment>
<sequence length="253" mass="27612">MITPEEATQLARSWALRALPAGGGEVGLYEFDLGYVAWAVPPPAPRRDGPPNTVGAPRLVIDRETGEQSLWPSLSAKAVAQRYQLERRAEQRFSAEVREVLSAAGWRPGRDVSSRVSQWLSDVYERDPGARRGLTLFPAAQAALAEFGGLRFTQLSRVGYAGGGFRVELWPDEGRVVIDLFTEFGADLGVPVFPLAWYEDGPSDAVVDETGRVFLLHPVGEFLVADTVDEAITALVRGPELREIDDHGNVIGD</sequence>